<keyword evidence="1" id="KW-0805">Transcription regulation</keyword>
<dbReference type="PROSITE" id="PS01124">
    <property type="entry name" value="HTH_ARAC_FAMILY_2"/>
    <property type="match status" value="1"/>
</dbReference>
<proteinExistence type="predicted"/>
<dbReference type="GO" id="GO:0003700">
    <property type="term" value="F:DNA-binding transcription factor activity"/>
    <property type="evidence" value="ECO:0007669"/>
    <property type="project" value="InterPro"/>
</dbReference>
<evidence type="ECO:0000256" key="3">
    <source>
        <dbReference type="ARBA" id="ARBA00023163"/>
    </source>
</evidence>
<dbReference type="AlphaFoldDB" id="A0A6G8QCS5"/>
<keyword evidence="3" id="KW-0804">Transcription</keyword>
<dbReference type="Gene3D" id="1.10.10.60">
    <property type="entry name" value="Homeodomain-like"/>
    <property type="match status" value="1"/>
</dbReference>
<dbReference type="SMART" id="SM00342">
    <property type="entry name" value="HTH_ARAC"/>
    <property type="match status" value="1"/>
</dbReference>
<evidence type="ECO:0000313" key="6">
    <source>
        <dbReference type="Proteomes" id="UP000501452"/>
    </source>
</evidence>
<dbReference type="EMBL" id="CP045119">
    <property type="protein sequence ID" value="QIN84238.1"/>
    <property type="molecule type" value="Genomic_DNA"/>
</dbReference>
<reference evidence="5 6" key="1">
    <citation type="submission" date="2019-10" db="EMBL/GenBank/DDBJ databases">
        <title>Rubrobacter sp nov SCSIO 52090 isolated from a deep-sea sediment in the South China Sea.</title>
        <authorList>
            <person name="Chen R.W."/>
        </authorList>
    </citation>
    <scope>NUCLEOTIDE SEQUENCE [LARGE SCALE GENOMIC DNA]</scope>
    <source>
        <strain evidence="5 6">SCSIO 52909</strain>
    </source>
</reference>
<dbReference type="PANTHER" id="PTHR46796:SF6">
    <property type="entry name" value="ARAC SUBFAMILY"/>
    <property type="match status" value="1"/>
</dbReference>
<dbReference type="InterPro" id="IPR018062">
    <property type="entry name" value="HTH_AraC-typ_CS"/>
</dbReference>
<dbReference type="PANTHER" id="PTHR46796">
    <property type="entry name" value="HTH-TYPE TRANSCRIPTIONAL ACTIVATOR RHAS-RELATED"/>
    <property type="match status" value="1"/>
</dbReference>
<gene>
    <name evidence="5" type="ORF">GBA63_17440</name>
</gene>
<name>A0A6G8QCS5_9ACTN</name>
<sequence>MRKRPLRFESRGMTDTIQAYREGTTQVSTRMEGNPDPPILSSRPLGWNGLIAERFRHAPAEHHFPPLTENTTSLYLGQPVSSVRWSDDGIYEGPTSEGDVTVKASGQPVGWRFDKDVDLLVMRLAPAFLGHVAEENGLNADAIELRPSLDQQDDAVKHIGLAMLAEMESGGTGGRVYGDSLATALATHLLRNHGASPQAAPDRKGGLPRSALRRVTDFVNENLSMDLGLSEMAGVANLSQYHFSRQFKRSTGLSPHQYVIQRRVRRARELLSKTDLPVGDVASAVGFTHQSHLAHHVRRHFGVAPSSLRG</sequence>
<dbReference type="KEGG" id="rub:GBA63_17440"/>
<dbReference type="Proteomes" id="UP000501452">
    <property type="component" value="Chromosome"/>
</dbReference>
<dbReference type="PROSITE" id="PS00041">
    <property type="entry name" value="HTH_ARAC_FAMILY_1"/>
    <property type="match status" value="1"/>
</dbReference>
<protein>
    <submittedName>
        <fullName evidence="5">Helix-turn-helix domain-containing protein</fullName>
    </submittedName>
</protein>
<dbReference type="GO" id="GO:0043565">
    <property type="term" value="F:sequence-specific DNA binding"/>
    <property type="evidence" value="ECO:0007669"/>
    <property type="project" value="InterPro"/>
</dbReference>
<organism evidence="5 6">
    <name type="scientific">Rubrobacter tropicus</name>
    <dbReference type="NCBI Taxonomy" id="2653851"/>
    <lineage>
        <taxon>Bacteria</taxon>
        <taxon>Bacillati</taxon>
        <taxon>Actinomycetota</taxon>
        <taxon>Rubrobacteria</taxon>
        <taxon>Rubrobacterales</taxon>
        <taxon>Rubrobacteraceae</taxon>
        <taxon>Rubrobacter</taxon>
    </lineage>
</organism>
<keyword evidence="2" id="KW-0238">DNA-binding</keyword>
<dbReference type="InterPro" id="IPR050204">
    <property type="entry name" value="AraC_XylS_family_regulators"/>
</dbReference>
<evidence type="ECO:0000313" key="5">
    <source>
        <dbReference type="EMBL" id="QIN84238.1"/>
    </source>
</evidence>
<dbReference type="Pfam" id="PF12833">
    <property type="entry name" value="HTH_18"/>
    <property type="match status" value="1"/>
</dbReference>
<keyword evidence="6" id="KW-1185">Reference proteome</keyword>
<dbReference type="InterPro" id="IPR009057">
    <property type="entry name" value="Homeodomain-like_sf"/>
</dbReference>
<dbReference type="InterPro" id="IPR018060">
    <property type="entry name" value="HTH_AraC"/>
</dbReference>
<evidence type="ECO:0000256" key="1">
    <source>
        <dbReference type="ARBA" id="ARBA00023015"/>
    </source>
</evidence>
<feature type="domain" description="HTH araC/xylS-type" evidence="4">
    <location>
        <begin position="213"/>
        <end position="310"/>
    </location>
</feature>
<accession>A0A6G8QCS5</accession>
<evidence type="ECO:0000256" key="2">
    <source>
        <dbReference type="ARBA" id="ARBA00023125"/>
    </source>
</evidence>
<dbReference type="SUPFAM" id="SSF46689">
    <property type="entry name" value="Homeodomain-like"/>
    <property type="match status" value="2"/>
</dbReference>
<evidence type="ECO:0000259" key="4">
    <source>
        <dbReference type="PROSITE" id="PS01124"/>
    </source>
</evidence>